<dbReference type="Gene3D" id="3.40.50.300">
    <property type="entry name" value="P-loop containing nucleotide triphosphate hydrolases"/>
    <property type="match status" value="1"/>
</dbReference>
<dbReference type="PANTHER" id="PTHR42788:SF13">
    <property type="entry name" value="ALIPHATIC SULFONATES IMPORT ATP-BINDING PROTEIN SSUB"/>
    <property type="match status" value="1"/>
</dbReference>
<dbReference type="SMART" id="SM00382">
    <property type="entry name" value="AAA"/>
    <property type="match status" value="1"/>
</dbReference>
<dbReference type="InterPro" id="IPR003439">
    <property type="entry name" value="ABC_transporter-like_ATP-bd"/>
</dbReference>
<evidence type="ECO:0000259" key="5">
    <source>
        <dbReference type="PROSITE" id="PS50893"/>
    </source>
</evidence>
<comment type="similarity">
    <text evidence="1">Belongs to the ABC transporter superfamily.</text>
</comment>
<dbReference type="EMBL" id="JAXAFJ010000004">
    <property type="protein sequence ID" value="MDX6806169.1"/>
    <property type="molecule type" value="Genomic_DNA"/>
</dbReference>
<sequence>MTKPALSLAADRDSRERPAIVTVESLRFAVTDRRGRRTDILGGVDLALSDGEFVSIVGPSGCGKSTLLNFISGLLPVQAGRVEVFGKPPGSGRVGFMFQSHGLMPWRTISANVELGLEIAGTPRAERRERAGAMLAEMGLRGFEDHFPGELSGGMRQRAALARTLIADPDIILMDEPFGALDAQTKVFMQELFARYWNNHRKTVLFVTHDLSEAIALSDRVLVMGARPGRIIAEHDVPLARPRDFDRLRSHTLFNDLYERIWADLRREASAGMRGREP</sequence>
<dbReference type="GO" id="GO:0005524">
    <property type="term" value="F:ATP binding"/>
    <property type="evidence" value="ECO:0007669"/>
    <property type="project" value="UniProtKB-KW"/>
</dbReference>
<dbReference type="InterPro" id="IPR027417">
    <property type="entry name" value="P-loop_NTPase"/>
</dbReference>
<proteinExistence type="inferred from homology"/>
<keyword evidence="4 6" id="KW-0067">ATP-binding</keyword>
<dbReference type="PROSITE" id="PS50893">
    <property type="entry name" value="ABC_TRANSPORTER_2"/>
    <property type="match status" value="1"/>
</dbReference>
<dbReference type="SUPFAM" id="SSF52540">
    <property type="entry name" value="P-loop containing nucleoside triphosphate hydrolases"/>
    <property type="match status" value="1"/>
</dbReference>
<dbReference type="PROSITE" id="PS00211">
    <property type="entry name" value="ABC_TRANSPORTER_1"/>
    <property type="match status" value="1"/>
</dbReference>
<keyword evidence="7" id="KW-1185">Reference proteome</keyword>
<gene>
    <name evidence="6" type="ORF">SCD90_08835</name>
</gene>
<dbReference type="CDD" id="cd03293">
    <property type="entry name" value="ABC_NrtD_SsuB_transporters"/>
    <property type="match status" value="1"/>
</dbReference>
<dbReference type="InterPro" id="IPR017871">
    <property type="entry name" value="ABC_transporter-like_CS"/>
</dbReference>
<protein>
    <submittedName>
        <fullName evidence="6">ABC transporter ATP-binding protein</fullName>
    </submittedName>
</protein>
<dbReference type="Pfam" id="PF00005">
    <property type="entry name" value="ABC_tran"/>
    <property type="match status" value="1"/>
</dbReference>
<comment type="caution">
    <text evidence="6">The sequence shown here is derived from an EMBL/GenBank/DDBJ whole genome shotgun (WGS) entry which is preliminary data.</text>
</comment>
<evidence type="ECO:0000256" key="3">
    <source>
        <dbReference type="ARBA" id="ARBA00022741"/>
    </source>
</evidence>
<evidence type="ECO:0000256" key="4">
    <source>
        <dbReference type="ARBA" id="ARBA00022840"/>
    </source>
</evidence>
<evidence type="ECO:0000313" key="7">
    <source>
        <dbReference type="Proteomes" id="UP001274321"/>
    </source>
</evidence>
<dbReference type="InterPro" id="IPR050166">
    <property type="entry name" value="ABC_transporter_ATP-bind"/>
</dbReference>
<dbReference type="InterPro" id="IPR003593">
    <property type="entry name" value="AAA+_ATPase"/>
</dbReference>
<name>A0ABU4RPY9_9HYPH</name>
<dbReference type="Proteomes" id="UP001274321">
    <property type="component" value="Unassembled WGS sequence"/>
</dbReference>
<keyword evidence="3" id="KW-0547">Nucleotide-binding</keyword>
<feature type="domain" description="ABC transporter" evidence="5">
    <location>
        <begin position="21"/>
        <end position="251"/>
    </location>
</feature>
<accession>A0ABU4RPY9</accession>
<evidence type="ECO:0000256" key="2">
    <source>
        <dbReference type="ARBA" id="ARBA00022448"/>
    </source>
</evidence>
<dbReference type="PANTHER" id="PTHR42788">
    <property type="entry name" value="TAURINE IMPORT ATP-BINDING PROTEIN-RELATED"/>
    <property type="match status" value="1"/>
</dbReference>
<reference evidence="6 7" key="1">
    <citation type="submission" date="2023-11" db="EMBL/GenBank/DDBJ databases">
        <authorList>
            <person name="Bao R."/>
        </authorList>
    </citation>
    <scope>NUCLEOTIDE SEQUENCE [LARGE SCALE GENOMIC DNA]</scope>
    <source>
        <strain evidence="6 7">PJ23</strain>
    </source>
</reference>
<dbReference type="RefSeq" id="WP_319844288.1">
    <property type="nucleotide sequence ID" value="NZ_JAXAFJ010000004.1"/>
</dbReference>
<organism evidence="6 7">
    <name type="scientific">Terrihabitans rhizophilus</name>
    <dbReference type="NCBI Taxonomy" id="3092662"/>
    <lineage>
        <taxon>Bacteria</taxon>
        <taxon>Pseudomonadati</taxon>
        <taxon>Pseudomonadota</taxon>
        <taxon>Alphaproteobacteria</taxon>
        <taxon>Hyphomicrobiales</taxon>
        <taxon>Terrihabitans</taxon>
    </lineage>
</organism>
<evidence type="ECO:0000256" key="1">
    <source>
        <dbReference type="ARBA" id="ARBA00005417"/>
    </source>
</evidence>
<evidence type="ECO:0000313" key="6">
    <source>
        <dbReference type="EMBL" id="MDX6806169.1"/>
    </source>
</evidence>
<keyword evidence="2" id="KW-0813">Transport</keyword>